<dbReference type="PROSITE" id="PS00028">
    <property type="entry name" value="ZINC_FINGER_C2H2_1"/>
    <property type="match status" value="1"/>
</dbReference>
<keyword evidence="3" id="KW-0677">Repeat</keyword>
<dbReference type="PROSITE" id="PS50157">
    <property type="entry name" value="ZINC_FINGER_C2H2_2"/>
    <property type="match status" value="2"/>
</dbReference>
<keyword evidence="6" id="KW-0539">Nucleus</keyword>
<keyword evidence="11" id="KW-1185">Reference proteome</keyword>
<name>A0A6A5S0X2_9PLEO</name>
<keyword evidence="4 7" id="KW-0863">Zinc-finger</keyword>
<evidence type="ECO:0000256" key="3">
    <source>
        <dbReference type="ARBA" id="ARBA00022737"/>
    </source>
</evidence>
<evidence type="ECO:0000313" key="11">
    <source>
        <dbReference type="Proteomes" id="UP000800082"/>
    </source>
</evidence>
<feature type="compositionally biased region" description="Polar residues" evidence="8">
    <location>
        <begin position="249"/>
        <end position="266"/>
    </location>
</feature>
<feature type="region of interest" description="Disordered" evidence="8">
    <location>
        <begin position="211"/>
        <end position="266"/>
    </location>
</feature>
<dbReference type="AlphaFoldDB" id="A0A6A5S0X2"/>
<feature type="domain" description="C2H2-type" evidence="9">
    <location>
        <begin position="138"/>
        <end position="162"/>
    </location>
</feature>
<evidence type="ECO:0000256" key="4">
    <source>
        <dbReference type="ARBA" id="ARBA00022771"/>
    </source>
</evidence>
<evidence type="ECO:0000259" key="9">
    <source>
        <dbReference type="PROSITE" id="PS50157"/>
    </source>
</evidence>
<dbReference type="GO" id="GO:0000978">
    <property type="term" value="F:RNA polymerase II cis-regulatory region sequence-specific DNA binding"/>
    <property type="evidence" value="ECO:0007669"/>
    <property type="project" value="InterPro"/>
</dbReference>
<dbReference type="CDD" id="cd12148">
    <property type="entry name" value="fungal_TF_MHR"/>
    <property type="match status" value="1"/>
</dbReference>
<dbReference type="EMBL" id="ML978961">
    <property type="protein sequence ID" value="KAF1931157.1"/>
    <property type="molecule type" value="Genomic_DNA"/>
</dbReference>
<proteinExistence type="predicted"/>
<reference evidence="10" key="1">
    <citation type="journal article" date="2020" name="Stud. Mycol.">
        <title>101 Dothideomycetes genomes: a test case for predicting lifestyles and emergence of pathogens.</title>
        <authorList>
            <person name="Haridas S."/>
            <person name="Albert R."/>
            <person name="Binder M."/>
            <person name="Bloem J."/>
            <person name="Labutti K."/>
            <person name="Salamov A."/>
            <person name="Andreopoulos B."/>
            <person name="Baker S."/>
            <person name="Barry K."/>
            <person name="Bills G."/>
            <person name="Bluhm B."/>
            <person name="Cannon C."/>
            <person name="Castanera R."/>
            <person name="Culley D."/>
            <person name="Daum C."/>
            <person name="Ezra D."/>
            <person name="Gonzalez J."/>
            <person name="Henrissat B."/>
            <person name="Kuo A."/>
            <person name="Liang C."/>
            <person name="Lipzen A."/>
            <person name="Lutzoni F."/>
            <person name="Magnuson J."/>
            <person name="Mondo S."/>
            <person name="Nolan M."/>
            <person name="Ohm R."/>
            <person name="Pangilinan J."/>
            <person name="Park H.-J."/>
            <person name="Ramirez L."/>
            <person name="Alfaro M."/>
            <person name="Sun H."/>
            <person name="Tritt A."/>
            <person name="Yoshinaga Y."/>
            <person name="Zwiers L.-H."/>
            <person name="Turgeon B."/>
            <person name="Goodwin S."/>
            <person name="Spatafora J."/>
            <person name="Crous P."/>
            <person name="Grigoriev I."/>
        </authorList>
    </citation>
    <scope>NUCLEOTIDE SEQUENCE</scope>
    <source>
        <strain evidence="10">CBS 183.55</strain>
    </source>
</reference>
<evidence type="ECO:0000256" key="2">
    <source>
        <dbReference type="ARBA" id="ARBA00022723"/>
    </source>
</evidence>
<dbReference type="SMART" id="SM00355">
    <property type="entry name" value="ZnF_C2H2"/>
    <property type="match status" value="2"/>
</dbReference>
<dbReference type="GO" id="GO:0005634">
    <property type="term" value="C:nucleus"/>
    <property type="evidence" value="ECO:0007669"/>
    <property type="project" value="UniProtKB-SubCell"/>
</dbReference>
<dbReference type="RefSeq" id="XP_033451405.1">
    <property type="nucleotide sequence ID" value="XM_033597841.1"/>
</dbReference>
<dbReference type="PANTHER" id="PTHR40626">
    <property type="entry name" value="MIP31509P"/>
    <property type="match status" value="1"/>
</dbReference>
<dbReference type="InterPro" id="IPR051059">
    <property type="entry name" value="VerF-like"/>
</dbReference>
<dbReference type="InterPro" id="IPR007219">
    <property type="entry name" value="XnlR_reg_dom"/>
</dbReference>
<dbReference type="GO" id="GO:0000981">
    <property type="term" value="F:DNA-binding transcription factor activity, RNA polymerase II-specific"/>
    <property type="evidence" value="ECO:0007669"/>
    <property type="project" value="InterPro"/>
</dbReference>
<keyword evidence="5" id="KW-0862">Zinc</keyword>
<dbReference type="InterPro" id="IPR013087">
    <property type="entry name" value="Znf_C2H2_type"/>
</dbReference>
<dbReference type="Gene3D" id="3.30.160.60">
    <property type="entry name" value="Classic Zinc Finger"/>
    <property type="match status" value="1"/>
</dbReference>
<evidence type="ECO:0000256" key="6">
    <source>
        <dbReference type="ARBA" id="ARBA00023242"/>
    </source>
</evidence>
<evidence type="ECO:0000256" key="1">
    <source>
        <dbReference type="ARBA" id="ARBA00004123"/>
    </source>
</evidence>
<feature type="domain" description="C2H2-type" evidence="9">
    <location>
        <begin position="111"/>
        <end position="137"/>
    </location>
</feature>
<dbReference type="SUPFAM" id="SSF57667">
    <property type="entry name" value="beta-beta-alpha zinc fingers"/>
    <property type="match status" value="1"/>
</dbReference>
<evidence type="ECO:0000256" key="5">
    <source>
        <dbReference type="ARBA" id="ARBA00022833"/>
    </source>
</evidence>
<organism evidence="10 11">
    <name type="scientific">Didymella exigua CBS 183.55</name>
    <dbReference type="NCBI Taxonomy" id="1150837"/>
    <lineage>
        <taxon>Eukaryota</taxon>
        <taxon>Fungi</taxon>
        <taxon>Dikarya</taxon>
        <taxon>Ascomycota</taxon>
        <taxon>Pezizomycotina</taxon>
        <taxon>Dothideomycetes</taxon>
        <taxon>Pleosporomycetidae</taxon>
        <taxon>Pleosporales</taxon>
        <taxon>Pleosporineae</taxon>
        <taxon>Didymellaceae</taxon>
        <taxon>Didymella</taxon>
    </lineage>
</organism>
<dbReference type="PANTHER" id="PTHR40626:SF11">
    <property type="entry name" value="ZINC FINGER PROTEIN YPR022C"/>
    <property type="match status" value="1"/>
</dbReference>
<feature type="compositionally biased region" description="Low complexity" evidence="8">
    <location>
        <begin position="43"/>
        <end position="53"/>
    </location>
</feature>
<sequence length="1072" mass="119039">MSEHREINSHLLASTAHHQSPQPKGVSVNTVATRKDRRRKRSSTSSNGTATSTKPTPARRRSGDFKMLTTESDADCSRTAPRLTPSPTNMASVNYTKTGRVSKAKKGLKVHECDCGRSYTRAEHLRRHQRNHTQEDGVLCKYPNCGRTFVRPDLLQRHEERHNELGGNASRQPSVSSSEHSAHSAHPSPMHIPTSLTMMPVHTLPAVSYHQRQAVSPQPGPSILSRYNPTQFRTPRLPRTSKVAPAKTSHYSLQSNPAFKTPPNSNKYTQNPAFLTRNSVSSPVLIDVMATNGALAPESWAPSPYSCSSGCASPTPYPEYGNMYATPLYSAGIVRTRASSNVSLNEGNWLQASHSPTSSISLSYSWATDEKSIIASTFPYTPVSYSTTDISMYEGIGAVAHYGQYDPSDLVQLDHEEAAQLFPTVHYGMSQTARVYPFEQWLNSYWRLFHPTFPIVHRFTFAGVRASPMLCAAMSAIGAHYSNDSYNARELHDRCVKVLDKRQDMNIVGCDRLSDLQAIFLVEVFSLNFARRCARSLSMRFIAMYDQLIGPCDIDQSEITSTLLHDSIDEESVKNRWLQWVLLSARHRLLVSCYLLESRHLPTLAADQEPHLLQVVADSLPFPSHEALWEAPDARQWWTSAQEYSMMPKCIAEAAVGRIAGCYDDFQSSVLIAVIYYPSSNATLPLHAAVEHLLSDNTVTQQQFAVAKLVQLAPIRALLAVSGESWILGTKVTSQETFAAYKNTVRSWVAQLWSTTGGDYPCSAVEALRICVEILTRSLHTQEPCRLDLGNELGLFYAALVVWAATATAINGAFLVDISPQQARPSPASEAIGAPAMSPAQIQSRPTFLASTSQLTAARQVAPPGLSDRRCSIPHADIVANTVHFLSTAIENITSFDVAACQIGCTSLLLWMEMQLRCSHSNEHAATQSSQDASEHAHGDLVNENGVFDSRAHTLPRQDACYRRRGLSSHYRFVIRFLLDIPRSYFLIVAQRSASHVSASRFYIPLHVFRSTSRYPFIPSFPAIYPFLSVLAHEIPAFAFQARCGCIRLHLFISLRDFLHQRVFLVALCIQK</sequence>
<feature type="compositionally biased region" description="Low complexity" evidence="8">
    <location>
        <begin position="173"/>
        <end position="193"/>
    </location>
</feature>
<keyword evidence="2" id="KW-0479">Metal-binding</keyword>
<feature type="region of interest" description="Disordered" evidence="8">
    <location>
        <begin position="1"/>
        <end position="93"/>
    </location>
</feature>
<feature type="region of interest" description="Disordered" evidence="8">
    <location>
        <begin position="163"/>
        <end position="195"/>
    </location>
</feature>
<dbReference type="Pfam" id="PF04082">
    <property type="entry name" value="Fungal_trans"/>
    <property type="match status" value="1"/>
</dbReference>
<dbReference type="GeneID" id="54355508"/>
<accession>A0A6A5S0X2</accession>
<dbReference type="GO" id="GO:0000785">
    <property type="term" value="C:chromatin"/>
    <property type="evidence" value="ECO:0007669"/>
    <property type="project" value="TreeGrafter"/>
</dbReference>
<dbReference type="InterPro" id="IPR036236">
    <property type="entry name" value="Znf_C2H2_sf"/>
</dbReference>
<dbReference type="GO" id="GO:0008270">
    <property type="term" value="F:zinc ion binding"/>
    <property type="evidence" value="ECO:0007669"/>
    <property type="project" value="UniProtKB-KW"/>
</dbReference>
<evidence type="ECO:0000313" key="10">
    <source>
        <dbReference type="EMBL" id="KAF1931157.1"/>
    </source>
</evidence>
<dbReference type="OrthoDB" id="6077919at2759"/>
<evidence type="ECO:0000256" key="8">
    <source>
        <dbReference type="SAM" id="MobiDB-lite"/>
    </source>
</evidence>
<dbReference type="Pfam" id="PF00096">
    <property type="entry name" value="zf-C2H2"/>
    <property type="match status" value="2"/>
</dbReference>
<comment type="subcellular location">
    <subcellularLocation>
        <location evidence="1">Nucleus</location>
    </subcellularLocation>
</comment>
<gene>
    <name evidence="10" type="ORF">M421DRAFT_90248</name>
</gene>
<feature type="compositionally biased region" description="Polar residues" evidence="8">
    <location>
        <begin position="16"/>
        <end position="32"/>
    </location>
</feature>
<dbReference type="GO" id="GO:0006351">
    <property type="term" value="P:DNA-templated transcription"/>
    <property type="evidence" value="ECO:0007669"/>
    <property type="project" value="InterPro"/>
</dbReference>
<evidence type="ECO:0000256" key="7">
    <source>
        <dbReference type="PROSITE-ProRule" id="PRU00042"/>
    </source>
</evidence>
<protein>
    <recommendedName>
        <fullName evidence="9">C2H2-type domain-containing protein</fullName>
    </recommendedName>
</protein>
<dbReference type="Proteomes" id="UP000800082">
    <property type="component" value="Unassembled WGS sequence"/>
</dbReference>